<proteinExistence type="predicted"/>
<reference evidence="5 6" key="1">
    <citation type="submission" date="2008-07" db="EMBL/GenBank/DDBJ databases">
        <authorList>
            <person name="Tandeau de Marsac N."/>
            <person name="Ferriera S."/>
            <person name="Johnson J."/>
            <person name="Kravitz S."/>
            <person name="Beeson K."/>
            <person name="Sutton G."/>
            <person name="Rogers Y.-H."/>
            <person name="Friedman R."/>
            <person name="Frazier M."/>
            <person name="Venter J.C."/>
        </authorList>
    </citation>
    <scope>NUCLEOTIDE SEQUENCE [LARGE SCALE GENOMIC DNA]</scope>
    <source>
        <strain evidence="5 6">PCC 7420</strain>
    </source>
</reference>
<dbReference type="GO" id="GO:0006654">
    <property type="term" value="P:phosphatidic acid biosynthetic process"/>
    <property type="evidence" value="ECO:0007669"/>
    <property type="project" value="TreeGrafter"/>
</dbReference>
<keyword evidence="2 5" id="KW-0012">Acyltransferase</keyword>
<feature type="domain" description="Phospholipid/glycerol acyltransferase" evidence="4">
    <location>
        <begin position="93"/>
        <end position="246"/>
    </location>
</feature>
<evidence type="ECO:0000256" key="2">
    <source>
        <dbReference type="ARBA" id="ARBA00023315"/>
    </source>
</evidence>
<dbReference type="CDD" id="cd07989">
    <property type="entry name" value="LPLAT_AGPAT-like"/>
    <property type="match status" value="1"/>
</dbReference>
<evidence type="ECO:0000259" key="4">
    <source>
        <dbReference type="SMART" id="SM00563"/>
    </source>
</evidence>
<dbReference type="AlphaFoldDB" id="B4W268"/>
<dbReference type="PANTHER" id="PTHR10434:SF11">
    <property type="entry name" value="1-ACYL-SN-GLYCEROL-3-PHOSPHATE ACYLTRANSFERASE"/>
    <property type="match status" value="1"/>
</dbReference>
<name>B4W268_9CYAN</name>
<dbReference type="SUPFAM" id="SSF69593">
    <property type="entry name" value="Glycerol-3-phosphate (1)-acyltransferase"/>
    <property type="match status" value="2"/>
</dbReference>
<dbReference type="PANTHER" id="PTHR10434">
    <property type="entry name" value="1-ACYL-SN-GLYCEROL-3-PHOSPHATE ACYLTRANSFERASE"/>
    <property type="match status" value="1"/>
</dbReference>
<evidence type="ECO:0000313" key="6">
    <source>
        <dbReference type="Proteomes" id="UP000003835"/>
    </source>
</evidence>
<organism evidence="5 6">
    <name type="scientific">Coleofasciculus chthonoplastes PCC 7420</name>
    <dbReference type="NCBI Taxonomy" id="118168"/>
    <lineage>
        <taxon>Bacteria</taxon>
        <taxon>Bacillati</taxon>
        <taxon>Cyanobacteriota</taxon>
        <taxon>Cyanophyceae</taxon>
        <taxon>Coleofasciculales</taxon>
        <taxon>Coleofasciculaceae</taxon>
        <taxon>Coleofasciculus</taxon>
    </lineage>
</organism>
<accession>B4W268</accession>
<dbReference type="RefSeq" id="WP_006105451.1">
    <property type="nucleotide sequence ID" value="NZ_DS989870.1"/>
</dbReference>
<dbReference type="HOGENOM" id="CLU_939147_0_0_3"/>
<gene>
    <name evidence="5" type="ORF">MC7420_2408</name>
</gene>
<dbReference type="InterPro" id="IPR002123">
    <property type="entry name" value="Plipid/glycerol_acylTrfase"/>
</dbReference>
<dbReference type="STRING" id="118168.MC7420_2408"/>
<evidence type="ECO:0000256" key="1">
    <source>
        <dbReference type="ARBA" id="ARBA00022679"/>
    </source>
</evidence>
<dbReference type="SMART" id="SM00563">
    <property type="entry name" value="PlsC"/>
    <property type="match status" value="1"/>
</dbReference>
<dbReference type="eggNOG" id="COG0204">
    <property type="taxonomic scope" value="Bacteria"/>
</dbReference>
<feature type="region of interest" description="Disordered" evidence="3">
    <location>
        <begin position="1"/>
        <end position="21"/>
    </location>
</feature>
<dbReference type="GO" id="GO:0003841">
    <property type="term" value="F:1-acylglycerol-3-phosphate O-acyltransferase activity"/>
    <property type="evidence" value="ECO:0007669"/>
    <property type="project" value="TreeGrafter"/>
</dbReference>
<keyword evidence="1 5" id="KW-0808">Transferase</keyword>
<dbReference type="Proteomes" id="UP000003835">
    <property type="component" value="Unassembled WGS sequence"/>
</dbReference>
<evidence type="ECO:0000313" key="5">
    <source>
        <dbReference type="EMBL" id="EDX71742.1"/>
    </source>
</evidence>
<keyword evidence="6" id="KW-1185">Reference proteome</keyword>
<sequence>MSSSVENQQTQQTPPPPLTPAMIQRVKEGLSAARDRRVRNAVENARNNLDAIANGESDQRVRGKVRRFILRSFIHLLFPVRIENPEHIPTQPALLAANHLNHIDPLLILAEVPGHPYYYTPADARTLYNHWWKRRILGWAGGVIPLERRWKEEKAVIEAAQAGREDLADLAAAIEEDVPSNAGLGTMRQLERAVKAIFARGDGVLIFPEGRLGEVEGELQLPLARGGIMYALRAGVPIVPLALIGTHDLYFRKRLTLRFGEPLHFPQSKRPKPKEVQKAMETLEEGLIKLLPNNYQEPNQPKPLRHWLNCLLL</sequence>
<dbReference type="OrthoDB" id="9803035at2"/>
<evidence type="ECO:0000256" key="3">
    <source>
        <dbReference type="SAM" id="MobiDB-lite"/>
    </source>
</evidence>
<protein>
    <submittedName>
        <fullName evidence="5">Acyltransferase domain protein</fullName>
    </submittedName>
</protein>
<dbReference type="EMBL" id="DS989870">
    <property type="protein sequence ID" value="EDX71742.1"/>
    <property type="molecule type" value="Genomic_DNA"/>
</dbReference>
<dbReference type="Pfam" id="PF01553">
    <property type="entry name" value="Acyltransferase"/>
    <property type="match status" value="1"/>
</dbReference>